<evidence type="ECO:0000313" key="21">
    <source>
        <dbReference type="Proteomes" id="UP001164748"/>
    </source>
</evidence>
<feature type="modified residue" description="Phosphohistidine" evidence="12">
    <location>
        <position position="993"/>
    </location>
</feature>
<dbReference type="InterPro" id="IPR003661">
    <property type="entry name" value="HisK_dim/P_dom"/>
</dbReference>
<comment type="subcellular location">
    <subcellularLocation>
        <location evidence="2">Membrane</location>
    </subcellularLocation>
</comment>
<evidence type="ECO:0000256" key="2">
    <source>
        <dbReference type="ARBA" id="ARBA00004370"/>
    </source>
</evidence>
<dbReference type="Proteomes" id="UP001164748">
    <property type="component" value="Chromosome"/>
</dbReference>
<keyword evidence="15" id="KW-1133">Transmembrane helix</keyword>
<dbReference type="Pfam" id="PF01627">
    <property type="entry name" value="Hpt"/>
    <property type="match status" value="1"/>
</dbReference>
<evidence type="ECO:0000259" key="19">
    <source>
        <dbReference type="PROSITE" id="PS50894"/>
    </source>
</evidence>
<dbReference type="Gene3D" id="3.30.565.10">
    <property type="entry name" value="Histidine kinase-like ATPase, C-terminal domain"/>
    <property type="match status" value="1"/>
</dbReference>
<keyword evidence="15" id="KW-0472">Membrane</keyword>
<dbReference type="Pfam" id="PF00072">
    <property type="entry name" value="Response_reg"/>
    <property type="match status" value="1"/>
</dbReference>
<accession>A0AA47LQW6</accession>
<keyword evidence="7" id="KW-0418">Kinase</keyword>
<dbReference type="SMART" id="SM00448">
    <property type="entry name" value="REC"/>
    <property type="match status" value="1"/>
</dbReference>
<evidence type="ECO:0000259" key="18">
    <source>
        <dbReference type="PROSITE" id="PS50885"/>
    </source>
</evidence>
<dbReference type="AlphaFoldDB" id="A0AA47LQW6"/>
<evidence type="ECO:0000256" key="6">
    <source>
        <dbReference type="ARBA" id="ARBA00022741"/>
    </source>
</evidence>
<dbReference type="Gene3D" id="6.10.340.10">
    <property type="match status" value="1"/>
</dbReference>
<feature type="transmembrane region" description="Helical" evidence="15">
    <location>
        <begin position="17"/>
        <end position="38"/>
    </location>
</feature>
<dbReference type="FunFam" id="1.10.287.130:FF:000002">
    <property type="entry name" value="Two-component osmosensing histidine kinase"/>
    <property type="match status" value="1"/>
</dbReference>
<dbReference type="SMART" id="SM00304">
    <property type="entry name" value="HAMP"/>
    <property type="match status" value="1"/>
</dbReference>
<name>A0AA47LQW6_9GAMM</name>
<evidence type="ECO:0000256" key="13">
    <source>
        <dbReference type="PROSITE-ProRule" id="PRU00169"/>
    </source>
</evidence>
<dbReference type="Gene3D" id="1.10.287.130">
    <property type="match status" value="1"/>
</dbReference>
<dbReference type="EC" id="2.7.13.3" evidence="3"/>
<dbReference type="FunFam" id="3.30.565.10:FF:000010">
    <property type="entry name" value="Sensor histidine kinase RcsC"/>
    <property type="match status" value="1"/>
</dbReference>
<dbReference type="InterPro" id="IPR011006">
    <property type="entry name" value="CheY-like_superfamily"/>
</dbReference>
<dbReference type="Pfam" id="PF00672">
    <property type="entry name" value="HAMP"/>
    <property type="match status" value="1"/>
</dbReference>
<dbReference type="InterPro" id="IPR005467">
    <property type="entry name" value="His_kinase_dom"/>
</dbReference>
<feature type="coiled-coil region" evidence="14">
    <location>
        <begin position="1012"/>
        <end position="1039"/>
    </location>
</feature>
<evidence type="ECO:0000256" key="5">
    <source>
        <dbReference type="ARBA" id="ARBA00022679"/>
    </source>
</evidence>
<evidence type="ECO:0000256" key="14">
    <source>
        <dbReference type="SAM" id="Coils"/>
    </source>
</evidence>
<sequence length="1049" mass="117233">MKVNRPRPFGKSIVSKIGLIMTFITLMVLGLSVSSYIMQERVNRDVGLATHQEIPSAIITMRMQRAASDMNASMLKYVMGRHESLAVFLESQQDFEQLLARLREVNPDAEQRLSLISQLYERFQRIAHQKVLTEFDPVAEQWARKQVMRLSIDVVRPIDNLIAELKASQELTQPDNLAVLQYFDELVDENGDMLTELNQYLDGRESSRQRFMEDMATFERYLSLAQFELNDPASLKKLSSIRHHFTSLKRSGIAIFNNYQPSAKVGAMTAVRILSDQEYQALEDALSTFAQETGKVVTRSMVDLRSILHSNQLNLGYLLVFILFVSGAMYFYIHRTFTQPIAELADSMQRLVAGDMTPPASNFQDRTDEVGKIAHGLVIFRAHIISRNQARAQLMAEKERAESASRAKAQFLATMSHEIRTPMNGVIGMLDMLRRSSLTPSQQSLISTVRESALSLLSIINDILDFSRTEAGKLQFERVTFSLSDTVEQVMDTVSHHANKRKVTLSLFIEPHLPDQLVGDPNRLKQVLFNLVGNAIKFSGGQHRQPGFVTVNIDALDNQETQKAQLVFTIIDNGIGIAPDKLDTIFQPFSQAESSTTREFGGSGLGLAICKNIIDLLGGEIDIESEQGNGTRFTVRIDYAVNPLAEPADLPITREHAHQLSVEVDIPQDTLSQAVCRYLEHLHIAYHIGPAQSETVKHRAKHRLLITTHTDPSTLIADRAVDHVIALKHTLSLATHPDKRIVELFASPLTYRRLVHGLRVCLGLESPDISMLAESDAHAMLPVPGEVEANIRHPEHSRGCILVAEDNPTNQQVLTQQLYYLGYEVVMADDGDQALEAYQNHQVDLVLTDCHMPNKDGYALTAALREIQGTSGWVPIIAITANALSGEETRCFEAGMDDYITKPIELDPLNEYLTYWIKRPHAKTRPTPLPVTASAQAPHTLDPTVVERLYGGQQHAYQDIVNVFLKRSVPSLQALAQSQPPFEHWQALKEAAHKQKSAAGSIGATALHQACLEAEQAANNQQEEALTEALNRINTALEHLLEVLPRDPQ</sequence>
<dbReference type="InterPro" id="IPR008207">
    <property type="entry name" value="Sig_transdc_His_kin_Hpt_dom"/>
</dbReference>
<evidence type="ECO:0000256" key="11">
    <source>
        <dbReference type="ARBA" id="ARBA00068150"/>
    </source>
</evidence>
<dbReference type="Gene3D" id="1.20.120.160">
    <property type="entry name" value="HPT domain"/>
    <property type="match status" value="1"/>
</dbReference>
<protein>
    <recommendedName>
        <fullName evidence="11">Sensory/regulatory protein RpfC</fullName>
        <ecNumber evidence="3">2.7.13.3</ecNumber>
    </recommendedName>
</protein>
<dbReference type="Pfam" id="PF00512">
    <property type="entry name" value="HisKA"/>
    <property type="match status" value="1"/>
</dbReference>
<evidence type="ECO:0000256" key="15">
    <source>
        <dbReference type="SAM" id="Phobius"/>
    </source>
</evidence>
<feature type="domain" description="Response regulatory" evidence="17">
    <location>
        <begin position="800"/>
        <end position="917"/>
    </location>
</feature>
<keyword evidence="9" id="KW-0902">Two-component regulatory system</keyword>
<dbReference type="CDD" id="cd16922">
    <property type="entry name" value="HATPase_EvgS-ArcB-TorS-like"/>
    <property type="match status" value="1"/>
</dbReference>
<feature type="transmembrane region" description="Helical" evidence="15">
    <location>
        <begin position="315"/>
        <end position="333"/>
    </location>
</feature>
<gene>
    <name evidence="20" type="ORF">N8M53_06695</name>
</gene>
<dbReference type="PROSITE" id="PS50109">
    <property type="entry name" value="HIS_KIN"/>
    <property type="match status" value="1"/>
</dbReference>
<evidence type="ECO:0000256" key="8">
    <source>
        <dbReference type="ARBA" id="ARBA00022840"/>
    </source>
</evidence>
<dbReference type="Pfam" id="PF02518">
    <property type="entry name" value="HATPase_c"/>
    <property type="match status" value="1"/>
</dbReference>
<evidence type="ECO:0000256" key="10">
    <source>
        <dbReference type="ARBA" id="ARBA00064003"/>
    </source>
</evidence>
<evidence type="ECO:0000256" key="1">
    <source>
        <dbReference type="ARBA" id="ARBA00000085"/>
    </source>
</evidence>
<dbReference type="InterPro" id="IPR036641">
    <property type="entry name" value="HPT_dom_sf"/>
</dbReference>
<feature type="domain" description="Histidine kinase" evidence="16">
    <location>
        <begin position="414"/>
        <end position="641"/>
    </location>
</feature>
<organism evidence="20 21">
    <name type="scientific">Salinivibrio kushneri</name>
    <dbReference type="NCBI Taxonomy" id="1908198"/>
    <lineage>
        <taxon>Bacteria</taxon>
        <taxon>Pseudomonadati</taxon>
        <taxon>Pseudomonadota</taxon>
        <taxon>Gammaproteobacteria</taxon>
        <taxon>Vibrionales</taxon>
        <taxon>Vibrionaceae</taxon>
        <taxon>Salinivibrio</taxon>
    </lineage>
</organism>
<evidence type="ECO:0000256" key="7">
    <source>
        <dbReference type="ARBA" id="ARBA00022777"/>
    </source>
</evidence>
<feature type="modified residue" description="4-aspartylphosphate" evidence="13">
    <location>
        <position position="849"/>
    </location>
</feature>
<keyword evidence="8 20" id="KW-0067">ATP-binding</keyword>
<dbReference type="SMART" id="SM00388">
    <property type="entry name" value="HisKA"/>
    <property type="match status" value="1"/>
</dbReference>
<feature type="domain" description="HAMP" evidence="18">
    <location>
        <begin position="335"/>
        <end position="389"/>
    </location>
</feature>
<proteinExistence type="predicted"/>
<dbReference type="CDD" id="cd00082">
    <property type="entry name" value="HisKA"/>
    <property type="match status" value="1"/>
</dbReference>
<dbReference type="InterPro" id="IPR003660">
    <property type="entry name" value="HAMP_dom"/>
</dbReference>
<evidence type="ECO:0000256" key="9">
    <source>
        <dbReference type="ARBA" id="ARBA00023012"/>
    </source>
</evidence>
<dbReference type="PANTHER" id="PTHR45339:SF5">
    <property type="entry name" value="HISTIDINE KINASE"/>
    <property type="match status" value="1"/>
</dbReference>
<keyword evidence="4 13" id="KW-0597">Phosphoprotein</keyword>
<dbReference type="PRINTS" id="PR00344">
    <property type="entry name" value="BCTRLSENSOR"/>
</dbReference>
<evidence type="ECO:0000313" key="20">
    <source>
        <dbReference type="EMBL" id="WBA07562.1"/>
    </source>
</evidence>
<dbReference type="PROSITE" id="PS50885">
    <property type="entry name" value="HAMP"/>
    <property type="match status" value="1"/>
</dbReference>
<comment type="catalytic activity">
    <reaction evidence="1">
        <text>ATP + protein L-histidine = ADP + protein N-phospho-L-histidine.</text>
        <dbReference type="EC" id="2.7.13.3"/>
    </reaction>
</comment>
<dbReference type="SUPFAM" id="SSF47384">
    <property type="entry name" value="Homodimeric domain of signal transducing histidine kinase"/>
    <property type="match status" value="1"/>
</dbReference>
<keyword evidence="5" id="KW-0808">Transferase</keyword>
<dbReference type="SUPFAM" id="SSF47226">
    <property type="entry name" value="Histidine-containing phosphotransfer domain, HPT domain"/>
    <property type="match status" value="1"/>
</dbReference>
<keyword evidence="6" id="KW-0547">Nucleotide-binding</keyword>
<evidence type="ECO:0000259" key="16">
    <source>
        <dbReference type="PROSITE" id="PS50109"/>
    </source>
</evidence>
<evidence type="ECO:0000256" key="3">
    <source>
        <dbReference type="ARBA" id="ARBA00012438"/>
    </source>
</evidence>
<keyword evidence="14" id="KW-0175">Coiled coil</keyword>
<dbReference type="InterPro" id="IPR036097">
    <property type="entry name" value="HisK_dim/P_sf"/>
</dbReference>
<evidence type="ECO:0000259" key="17">
    <source>
        <dbReference type="PROSITE" id="PS50110"/>
    </source>
</evidence>
<reference evidence="20" key="1">
    <citation type="submission" date="2022-09" db="EMBL/GenBank/DDBJ databases">
        <authorList>
            <person name="Li Z.-J."/>
        </authorList>
    </citation>
    <scope>NUCLEOTIDE SEQUENCE</scope>
    <source>
        <strain evidence="20">TGB11</strain>
    </source>
</reference>
<dbReference type="SUPFAM" id="SSF55874">
    <property type="entry name" value="ATPase domain of HSP90 chaperone/DNA topoisomerase II/histidine kinase"/>
    <property type="match status" value="1"/>
</dbReference>
<dbReference type="InterPro" id="IPR004358">
    <property type="entry name" value="Sig_transdc_His_kin-like_C"/>
</dbReference>
<dbReference type="SMART" id="SM00073">
    <property type="entry name" value="HPT"/>
    <property type="match status" value="1"/>
</dbReference>
<dbReference type="EMBL" id="CP114588">
    <property type="protein sequence ID" value="WBA07562.1"/>
    <property type="molecule type" value="Genomic_DNA"/>
</dbReference>
<evidence type="ECO:0000256" key="12">
    <source>
        <dbReference type="PROSITE-ProRule" id="PRU00110"/>
    </source>
</evidence>
<comment type="subunit">
    <text evidence="10">At low DSF concentrations, interacts with RpfF.</text>
</comment>
<dbReference type="CDD" id="cd17546">
    <property type="entry name" value="REC_hyHK_CKI1_RcsC-like"/>
    <property type="match status" value="1"/>
</dbReference>
<dbReference type="SMART" id="SM00387">
    <property type="entry name" value="HATPase_c"/>
    <property type="match status" value="1"/>
</dbReference>
<keyword evidence="15" id="KW-0812">Transmembrane</keyword>
<evidence type="ECO:0000256" key="4">
    <source>
        <dbReference type="ARBA" id="ARBA00022553"/>
    </source>
</evidence>
<dbReference type="Gene3D" id="3.40.50.2300">
    <property type="match status" value="1"/>
</dbReference>
<dbReference type="PROSITE" id="PS50110">
    <property type="entry name" value="RESPONSE_REGULATORY"/>
    <property type="match status" value="1"/>
</dbReference>
<dbReference type="PANTHER" id="PTHR45339">
    <property type="entry name" value="HYBRID SIGNAL TRANSDUCTION HISTIDINE KINASE J"/>
    <property type="match status" value="1"/>
</dbReference>
<dbReference type="InterPro" id="IPR001789">
    <property type="entry name" value="Sig_transdc_resp-reg_receiver"/>
</dbReference>
<dbReference type="SUPFAM" id="SSF52172">
    <property type="entry name" value="CheY-like"/>
    <property type="match status" value="1"/>
</dbReference>
<dbReference type="PROSITE" id="PS50894">
    <property type="entry name" value="HPT"/>
    <property type="match status" value="1"/>
</dbReference>
<feature type="domain" description="HPt" evidence="19">
    <location>
        <begin position="953"/>
        <end position="1047"/>
    </location>
</feature>
<dbReference type="RefSeq" id="WP_269578207.1">
    <property type="nucleotide sequence ID" value="NZ_CP114588.1"/>
</dbReference>
<dbReference type="InterPro" id="IPR036890">
    <property type="entry name" value="HATPase_C_sf"/>
</dbReference>
<dbReference type="InterPro" id="IPR003594">
    <property type="entry name" value="HATPase_dom"/>
</dbReference>
<dbReference type="GO" id="GO:0005886">
    <property type="term" value="C:plasma membrane"/>
    <property type="evidence" value="ECO:0007669"/>
    <property type="project" value="UniProtKB-SubCell"/>
</dbReference>
<dbReference type="GO" id="GO:0000155">
    <property type="term" value="F:phosphorelay sensor kinase activity"/>
    <property type="evidence" value="ECO:0007669"/>
    <property type="project" value="InterPro"/>
</dbReference>
<dbReference type="GO" id="GO:0005524">
    <property type="term" value="F:ATP binding"/>
    <property type="evidence" value="ECO:0007669"/>
    <property type="project" value="UniProtKB-KW"/>
</dbReference>